<dbReference type="InterPro" id="IPR037066">
    <property type="entry name" value="Plug_dom_sf"/>
</dbReference>
<keyword evidence="13" id="KW-1185">Reference proteome</keyword>
<dbReference type="SUPFAM" id="SSF49464">
    <property type="entry name" value="Carboxypeptidase regulatory domain-like"/>
    <property type="match status" value="1"/>
</dbReference>
<dbReference type="EMBL" id="FRCL01000004">
    <property type="protein sequence ID" value="SHM48050.1"/>
    <property type="molecule type" value="Genomic_DNA"/>
</dbReference>
<evidence type="ECO:0000256" key="5">
    <source>
        <dbReference type="ARBA" id="ARBA00023077"/>
    </source>
</evidence>
<organism evidence="12 13">
    <name type="scientific">Flavobacterium xinjiangense</name>
    <dbReference type="NCBI Taxonomy" id="178356"/>
    <lineage>
        <taxon>Bacteria</taxon>
        <taxon>Pseudomonadati</taxon>
        <taxon>Bacteroidota</taxon>
        <taxon>Flavobacteriia</taxon>
        <taxon>Flavobacteriales</taxon>
        <taxon>Flavobacteriaceae</taxon>
        <taxon>Flavobacterium</taxon>
    </lineage>
</organism>
<keyword evidence="5 9" id="KW-0798">TonB box</keyword>
<name>A0A1M7J4J9_9FLAO</name>
<dbReference type="Pfam" id="PF07715">
    <property type="entry name" value="Plug"/>
    <property type="match status" value="1"/>
</dbReference>
<comment type="similarity">
    <text evidence="8 9">Belongs to the TonB-dependent receptor family.</text>
</comment>
<evidence type="ECO:0000259" key="11">
    <source>
        <dbReference type="Pfam" id="PF07715"/>
    </source>
</evidence>
<dbReference type="InterPro" id="IPR039426">
    <property type="entry name" value="TonB-dep_rcpt-like"/>
</dbReference>
<proteinExistence type="inferred from homology"/>
<dbReference type="Gene3D" id="2.40.170.20">
    <property type="entry name" value="TonB-dependent receptor, beta-barrel domain"/>
    <property type="match status" value="1"/>
</dbReference>
<evidence type="ECO:0000256" key="6">
    <source>
        <dbReference type="ARBA" id="ARBA00023136"/>
    </source>
</evidence>
<evidence type="ECO:0000256" key="7">
    <source>
        <dbReference type="ARBA" id="ARBA00023237"/>
    </source>
</evidence>
<keyword evidence="2 8" id="KW-0813">Transport</keyword>
<keyword evidence="7 8" id="KW-0998">Cell outer membrane</keyword>
<reference evidence="13" key="1">
    <citation type="submission" date="2016-11" db="EMBL/GenBank/DDBJ databases">
        <authorList>
            <person name="Varghese N."/>
            <person name="Submissions S."/>
        </authorList>
    </citation>
    <scope>NUCLEOTIDE SEQUENCE [LARGE SCALE GENOMIC DNA]</scope>
    <source>
        <strain evidence="13">CGMCC 1.2749</strain>
    </source>
</reference>
<dbReference type="InterPro" id="IPR012910">
    <property type="entry name" value="Plug_dom"/>
</dbReference>
<dbReference type="GO" id="GO:0009279">
    <property type="term" value="C:cell outer membrane"/>
    <property type="evidence" value="ECO:0007669"/>
    <property type="project" value="UniProtKB-SubCell"/>
</dbReference>
<feature type="domain" description="TonB-dependent receptor-like beta-barrel" evidence="10">
    <location>
        <begin position="559"/>
        <end position="1060"/>
    </location>
</feature>
<dbReference type="Gene3D" id="2.60.40.1120">
    <property type="entry name" value="Carboxypeptidase-like, regulatory domain"/>
    <property type="match status" value="1"/>
</dbReference>
<dbReference type="SUPFAM" id="SSF56935">
    <property type="entry name" value="Porins"/>
    <property type="match status" value="1"/>
</dbReference>
<evidence type="ECO:0000313" key="12">
    <source>
        <dbReference type="EMBL" id="SHM48050.1"/>
    </source>
</evidence>
<dbReference type="Proteomes" id="UP000184092">
    <property type="component" value="Unassembled WGS sequence"/>
</dbReference>
<evidence type="ECO:0000313" key="13">
    <source>
        <dbReference type="Proteomes" id="UP000184092"/>
    </source>
</evidence>
<evidence type="ECO:0000256" key="9">
    <source>
        <dbReference type="RuleBase" id="RU003357"/>
    </source>
</evidence>
<dbReference type="InterPro" id="IPR036942">
    <property type="entry name" value="Beta-barrel_TonB_sf"/>
</dbReference>
<dbReference type="PROSITE" id="PS52016">
    <property type="entry name" value="TONB_DEPENDENT_REC_3"/>
    <property type="match status" value="1"/>
</dbReference>
<comment type="subcellular location">
    <subcellularLocation>
        <location evidence="1 8">Cell outer membrane</location>
        <topology evidence="1 8">Multi-pass membrane protein</topology>
    </subcellularLocation>
</comment>
<evidence type="ECO:0000256" key="2">
    <source>
        <dbReference type="ARBA" id="ARBA00022448"/>
    </source>
</evidence>
<feature type="domain" description="TonB-dependent receptor plug" evidence="11">
    <location>
        <begin position="234"/>
        <end position="355"/>
    </location>
</feature>
<dbReference type="InterPro" id="IPR000531">
    <property type="entry name" value="Beta-barrel_TonB"/>
</dbReference>
<protein>
    <submittedName>
        <fullName evidence="12">Iron complex outermembrane recepter protein</fullName>
    </submittedName>
</protein>
<accession>A0A1M7J4J9</accession>
<dbReference type="Pfam" id="PF13715">
    <property type="entry name" value="CarbopepD_reg_2"/>
    <property type="match status" value="1"/>
</dbReference>
<dbReference type="Pfam" id="PF00593">
    <property type="entry name" value="TonB_dep_Rec_b-barrel"/>
    <property type="match status" value="1"/>
</dbReference>
<dbReference type="PANTHER" id="PTHR47234">
    <property type="match status" value="1"/>
</dbReference>
<gene>
    <name evidence="12" type="ORF">SAMN05216269_104320</name>
</gene>
<dbReference type="AlphaFoldDB" id="A0A1M7J4J9"/>
<evidence type="ECO:0000256" key="4">
    <source>
        <dbReference type="ARBA" id="ARBA00022692"/>
    </source>
</evidence>
<dbReference type="Gene3D" id="2.170.130.10">
    <property type="entry name" value="TonB-dependent receptor, plug domain"/>
    <property type="match status" value="1"/>
</dbReference>
<sequence>MKKTVLKQRLLIRIMKITIFQFILALVFSSVTLANNIRGQRKLDTKVTITLTDLNLDTALTKLEKLANVKFSYNSRMTQFNQKVSVYANNEALSSVLTRVLKPLKMNYTEVSNQIVLQKEEVQKAGLNVDLMSTLNENIVAEIIKGRVVDDSGQPLPGVTIIVKGTTKGTTTDADGTYSISAQLGDVLQFSYVGLETKSITVTGNILNVILTGTGETLQDVVVIGSRNPTRTVTESAVPIDVISMKDIASQGPQVNLNQILNMVAPSFTSNTTTVADGTDHIDPAQLRGLGPDQVLVLVNGKRRHTSSLVNINGSPGRGSVGTDLNAIPAFAIEKIEVLRDGASAQYGSDAIAGVININVKKNTNKLDVALFGGGNLSKGANDHDGGIDGGNYQLDLNYGTGLGKEKSFINGTASFQLRDATSRAKDVTGNLFNAYNAVEQRAAEAGTNINALFGNITNTPNTAQILTKIKQYAPQVGYFTTAQQTAITGAATISQMQAALNFDATAGELAYRSLERKDFNMRVGQSSLKSAQFFLNAAYPINDKLEVYAFGGTSYRTGEAAGFYRKPNQARSYTGLYPNGFLPEIHSTIGDVSVAAGLRGLLFENWNFDLSNTFGKNTFDYNIENTVNASLREKSASQFDAGGLGFSQNTTNFDMNRKFDVMKGLNVAFGAEYRHENFNITAGEPDSYNLYDINGAVVTGTTPANIKVTDFYGANRPGGAQVFPGFRPANAIDKGRNSVAVYTDLELDLTDKWLVNGAVRFENYSDFGNTTNFKIASRYKLTDNINLRGAVSTGFRAPSLHQIYFNSTATQFVGGVPFEVGTFSNDSPVAKALGIPTLKQEESKSASIGFTAKIPAANITLTADAYIVKINDRVVLTDQFTSNAVTKPYFDAAGATAATFFANAIDTQSKGIDVVISHKVNLGEGLSLKTDLSGTISDTKKVGAIHASPILEAAGQINRYYSESSRIYLQEAVPRVKANLTNSLSYKKFDFFLRNVYFGKVTDPNIADANFDGTINAIVVNNQAVENEHPVWAAKIITDFSVGFKITSATKIVVGANNIFDVFPTNNLGPQTIAKRASGVDANGAVIYSTTTSSNNTIDLSNANQFVYSRNTSQFGQNGRFVFARLSFSF</sequence>
<evidence type="ECO:0000256" key="3">
    <source>
        <dbReference type="ARBA" id="ARBA00022452"/>
    </source>
</evidence>
<dbReference type="PANTHER" id="PTHR47234:SF3">
    <property type="entry name" value="SECRETIN_TONB SHORT N-TERMINAL DOMAIN-CONTAINING PROTEIN"/>
    <property type="match status" value="1"/>
</dbReference>
<keyword evidence="3 8" id="KW-1134">Transmembrane beta strand</keyword>
<evidence type="ECO:0000256" key="1">
    <source>
        <dbReference type="ARBA" id="ARBA00004571"/>
    </source>
</evidence>
<keyword evidence="6 8" id="KW-0472">Membrane</keyword>
<keyword evidence="4 8" id="KW-0812">Transmembrane</keyword>
<dbReference type="InterPro" id="IPR008969">
    <property type="entry name" value="CarboxyPept-like_regulatory"/>
</dbReference>
<evidence type="ECO:0000256" key="8">
    <source>
        <dbReference type="PROSITE-ProRule" id="PRU01360"/>
    </source>
</evidence>
<evidence type="ECO:0000259" key="10">
    <source>
        <dbReference type="Pfam" id="PF00593"/>
    </source>
</evidence>
<dbReference type="STRING" id="178356.SAMN05216269_104320"/>